<keyword evidence="2" id="KW-0472">Membrane</keyword>
<dbReference type="PANTHER" id="PTHR34220:SF7">
    <property type="entry name" value="SENSOR HISTIDINE KINASE YPDA"/>
    <property type="match status" value="1"/>
</dbReference>
<dbReference type="GO" id="GO:0016020">
    <property type="term" value="C:membrane"/>
    <property type="evidence" value="ECO:0007669"/>
    <property type="project" value="InterPro"/>
</dbReference>
<keyword evidence="1" id="KW-0175">Coiled coil</keyword>
<dbReference type="SUPFAM" id="SSF55874">
    <property type="entry name" value="ATPase domain of HSP90 chaperone/DNA topoisomerase II/histidine kinase"/>
    <property type="match status" value="1"/>
</dbReference>
<feature type="domain" description="Signal transduction histidine kinase internal region" evidence="3">
    <location>
        <begin position="154"/>
        <end position="229"/>
    </location>
</feature>
<evidence type="ECO:0000259" key="3">
    <source>
        <dbReference type="Pfam" id="PF06580"/>
    </source>
</evidence>
<dbReference type="RefSeq" id="WP_144264128.1">
    <property type="nucleotide sequence ID" value="NZ_AP017422.1"/>
</dbReference>
<dbReference type="InterPro" id="IPR036890">
    <property type="entry name" value="HATPase_C_sf"/>
</dbReference>
<dbReference type="AlphaFoldDB" id="A0A173MJ40"/>
<keyword evidence="4" id="KW-0418">Kinase</keyword>
<evidence type="ECO:0000256" key="1">
    <source>
        <dbReference type="SAM" id="Coils"/>
    </source>
</evidence>
<sequence length="333" mass="38681">MKKYNLAIGIPVSLLIAALVNLPRIFITGNTGEFVQYTLAYFAFACLSWMANQWFIRAAWFKKPVYGKLLYFLIPLITGVSFCYVFDYSFIHNFHTVFHNPLLDKTRKFLIIVLRGTLFNMLNAFLVLHIHKMKEHEQSRLELEQLKRAQLQANMVLLKEQLSPHFMFNTLNTLTTLTKEQKVIDFVEQLSNVYRYLLSHQKHDWVPLKEELEFLQSYLYIIKTRLENAIDISIEVGQEVWDCKIPPLTLQLLIENAVKHNITASSRPLHIRIYTTAEGLVVINNLQLKQSVASSSGIGLNNIAQRYQLLYNATIQIEHTSDHQFKVTLPLLL</sequence>
<dbReference type="Gene3D" id="3.30.565.10">
    <property type="entry name" value="Histidine kinase-like ATPase, C-terminal domain"/>
    <property type="match status" value="1"/>
</dbReference>
<dbReference type="InterPro" id="IPR050640">
    <property type="entry name" value="Bact_2-comp_sensor_kinase"/>
</dbReference>
<proteinExistence type="predicted"/>
<feature type="transmembrane region" description="Helical" evidence="2">
    <location>
        <begin position="7"/>
        <end position="27"/>
    </location>
</feature>
<dbReference type="OrthoDB" id="9809908at2"/>
<reference evidence="5" key="1">
    <citation type="submission" date="2017-01" db="EMBL/GenBank/DDBJ databases">
        <authorList>
            <person name="Varghese N."/>
            <person name="Submissions S."/>
        </authorList>
    </citation>
    <scope>NUCLEOTIDE SEQUENCE [LARGE SCALE GENOMIC DNA]</scope>
    <source>
        <strain evidence="5">DSM 21054</strain>
    </source>
</reference>
<feature type="transmembrane region" description="Helical" evidence="2">
    <location>
        <begin position="109"/>
        <end position="130"/>
    </location>
</feature>
<feature type="transmembrane region" description="Helical" evidence="2">
    <location>
        <begin position="39"/>
        <end position="57"/>
    </location>
</feature>
<dbReference type="Pfam" id="PF06580">
    <property type="entry name" value="His_kinase"/>
    <property type="match status" value="1"/>
</dbReference>
<dbReference type="STRING" id="477680.SAMN05421788_109159"/>
<protein>
    <submittedName>
        <fullName evidence="4">Histidine kinase</fullName>
    </submittedName>
</protein>
<keyword evidence="2" id="KW-1133">Transmembrane helix</keyword>
<feature type="transmembrane region" description="Helical" evidence="2">
    <location>
        <begin position="69"/>
        <end position="89"/>
    </location>
</feature>
<keyword evidence="4" id="KW-0808">Transferase</keyword>
<organism evidence="4 5">
    <name type="scientific">Filimonas lacunae</name>
    <dbReference type="NCBI Taxonomy" id="477680"/>
    <lineage>
        <taxon>Bacteria</taxon>
        <taxon>Pseudomonadati</taxon>
        <taxon>Bacteroidota</taxon>
        <taxon>Chitinophagia</taxon>
        <taxon>Chitinophagales</taxon>
        <taxon>Chitinophagaceae</taxon>
        <taxon>Filimonas</taxon>
    </lineage>
</organism>
<dbReference type="GO" id="GO:0000155">
    <property type="term" value="F:phosphorelay sensor kinase activity"/>
    <property type="evidence" value="ECO:0007669"/>
    <property type="project" value="InterPro"/>
</dbReference>
<evidence type="ECO:0000313" key="4">
    <source>
        <dbReference type="EMBL" id="SIT30201.1"/>
    </source>
</evidence>
<gene>
    <name evidence="4" type="ORF">SAMN05421788_109159</name>
</gene>
<evidence type="ECO:0000313" key="5">
    <source>
        <dbReference type="Proteomes" id="UP000186917"/>
    </source>
</evidence>
<dbReference type="KEGG" id="fln:FLA_3512"/>
<feature type="coiled-coil region" evidence="1">
    <location>
        <begin position="134"/>
        <end position="161"/>
    </location>
</feature>
<dbReference type="EMBL" id="FTOR01000009">
    <property type="protein sequence ID" value="SIT30201.1"/>
    <property type="molecule type" value="Genomic_DNA"/>
</dbReference>
<name>A0A173MJ40_9BACT</name>
<keyword evidence="2" id="KW-0812">Transmembrane</keyword>
<dbReference type="PANTHER" id="PTHR34220">
    <property type="entry name" value="SENSOR HISTIDINE KINASE YPDA"/>
    <property type="match status" value="1"/>
</dbReference>
<dbReference type="Proteomes" id="UP000186917">
    <property type="component" value="Unassembled WGS sequence"/>
</dbReference>
<accession>A0A173MJ40</accession>
<keyword evidence="5" id="KW-1185">Reference proteome</keyword>
<evidence type="ECO:0000256" key="2">
    <source>
        <dbReference type="SAM" id="Phobius"/>
    </source>
</evidence>
<dbReference type="InterPro" id="IPR010559">
    <property type="entry name" value="Sig_transdc_His_kin_internal"/>
</dbReference>